<name>A0AAV3B052_PYXAD</name>
<dbReference type="Proteomes" id="UP001181693">
    <property type="component" value="Unassembled WGS sequence"/>
</dbReference>
<dbReference type="PANTHER" id="PTHR47743">
    <property type="entry name" value="KIAA1210 / KIAA1211 FAMILY MEMBER"/>
    <property type="match status" value="1"/>
</dbReference>
<evidence type="ECO:0000256" key="1">
    <source>
        <dbReference type="SAM" id="MobiDB-lite"/>
    </source>
</evidence>
<feature type="compositionally biased region" description="Basic and acidic residues" evidence="1">
    <location>
        <begin position="24"/>
        <end position="41"/>
    </location>
</feature>
<sequence length="129" mass="14940">MSMARQKQLSFKDEHPIYKQRAANQEDDKQNKEKTEVHLKQQADQVQNKSPSTAVAVVPEETKTETKEPRQRANTLPYPVPGTQLSFLTDKEEKVTYKRPTLSVSKEPSWMELAKKKSQAWNDMPQKIK</sequence>
<organism evidence="2 3">
    <name type="scientific">Pyxicephalus adspersus</name>
    <name type="common">African bullfrog</name>
    <dbReference type="NCBI Taxonomy" id="30357"/>
    <lineage>
        <taxon>Eukaryota</taxon>
        <taxon>Metazoa</taxon>
        <taxon>Chordata</taxon>
        <taxon>Craniata</taxon>
        <taxon>Vertebrata</taxon>
        <taxon>Euteleostomi</taxon>
        <taxon>Amphibia</taxon>
        <taxon>Batrachia</taxon>
        <taxon>Anura</taxon>
        <taxon>Neobatrachia</taxon>
        <taxon>Ranoidea</taxon>
        <taxon>Pyxicephalidae</taxon>
        <taxon>Pyxicephalinae</taxon>
        <taxon>Pyxicephalus</taxon>
    </lineage>
</organism>
<gene>
    <name evidence="2" type="ORF">GDO54_000916</name>
</gene>
<dbReference type="InterPro" id="IPR026713">
    <property type="entry name" value="CRACD-like"/>
</dbReference>
<comment type="caution">
    <text evidence="2">The sequence shown here is derived from an EMBL/GenBank/DDBJ whole genome shotgun (WGS) entry which is preliminary data.</text>
</comment>
<keyword evidence="3" id="KW-1185">Reference proteome</keyword>
<proteinExistence type="predicted"/>
<evidence type="ECO:0000313" key="2">
    <source>
        <dbReference type="EMBL" id="DBA33193.1"/>
    </source>
</evidence>
<dbReference type="AlphaFoldDB" id="A0AAV3B052"/>
<dbReference type="PANTHER" id="PTHR47743:SF1">
    <property type="entry name" value="CRACD-LIKE PROTEIN"/>
    <property type="match status" value="1"/>
</dbReference>
<dbReference type="EMBL" id="DYDO01000001">
    <property type="protein sequence ID" value="DBA33193.1"/>
    <property type="molecule type" value="Genomic_DNA"/>
</dbReference>
<feature type="compositionally biased region" description="Polar residues" evidence="1">
    <location>
        <begin position="42"/>
        <end position="52"/>
    </location>
</feature>
<feature type="region of interest" description="Disordered" evidence="1">
    <location>
        <begin position="1"/>
        <end position="84"/>
    </location>
</feature>
<accession>A0AAV3B052</accession>
<reference evidence="2" key="1">
    <citation type="thesis" date="2020" institute="ProQuest LLC" country="789 East Eisenhower Parkway, Ann Arbor, MI, USA">
        <title>Comparative Genomics and Chromosome Evolution.</title>
        <authorList>
            <person name="Mudd A.B."/>
        </authorList>
    </citation>
    <scope>NUCLEOTIDE SEQUENCE</scope>
    <source>
        <strain evidence="2">1538</strain>
        <tissue evidence="2">Blood</tissue>
    </source>
</reference>
<evidence type="ECO:0000313" key="3">
    <source>
        <dbReference type="Proteomes" id="UP001181693"/>
    </source>
</evidence>
<protein>
    <submittedName>
        <fullName evidence="2">Uncharacterized protein</fullName>
    </submittedName>
</protein>
<feature type="compositionally biased region" description="Basic and acidic residues" evidence="1">
    <location>
        <begin position="60"/>
        <end position="71"/>
    </location>
</feature>